<dbReference type="InterPro" id="IPR013378">
    <property type="entry name" value="InlB-like_B-rpt"/>
</dbReference>
<protein>
    <submittedName>
        <fullName evidence="9">Carbohydrate-binding domain-containing protein</fullName>
    </submittedName>
</protein>
<keyword evidence="6" id="KW-0472">Membrane</keyword>
<keyword evidence="4 7" id="KW-0732">Signal</keyword>
<feature type="chain" id="PRO_5036933570" evidence="7">
    <location>
        <begin position="29"/>
        <end position="960"/>
    </location>
</feature>
<keyword evidence="2" id="KW-0134">Cell wall</keyword>
<feature type="signal peptide" evidence="7">
    <location>
        <begin position="1"/>
        <end position="28"/>
    </location>
</feature>
<keyword evidence="3" id="KW-0964">Secreted</keyword>
<evidence type="ECO:0000256" key="3">
    <source>
        <dbReference type="ARBA" id="ARBA00022525"/>
    </source>
</evidence>
<dbReference type="Gene3D" id="2.60.40.4270">
    <property type="entry name" value="Listeria-Bacteroides repeat domain"/>
    <property type="match status" value="1"/>
</dbReference>
<keyword evidence="10" id="KW-1185">Reference proteome</keyword>
<evidence type="ECO:0000256" key="2">
    <source>
        <dbReference type="ARBA" id="ARBA00022512"/>
    </source>
</evidence>
<dbReference type="PROSITE" id="PS50847">
    <property type="entry name" value="GRAM_POS_ANCHORING"/>
    <property type="match status" value="1"/>
</dbReference>
<evidence type="ECO:0000256" key="1">
    <source>
        <dbReference type="ARBA" id="ARBA00004196"/>
    </source>
</evidence>
<dbReference type="Proteomes" id="UP000712157">
    <property type="component" value="Unassembled WGS sequence"/>
</dbReference>
<dbReference type="Pfam" id="PF14262">
    <property type="entry name" value="Cthe_2159"/>
    <property type="match status" value="1"/>
</dbReference>
<name>A0A949K5R3_9FIRM</name>
<dbReference type="InterPro" id="IPR025584">
    <property type="entry name" value="Cthe_2159"/>
</dbReference>
<comment type="caution">
    <text evidence="9">The sequence shown here is derived from an EMBL/GenBank/DDBJ whole genome shotgun (WGS) entry which is preliminary data.</text>
</comment>
<evidence type="ECO:0000256" key="6">
    <source>
        <dbReference type="SAM" id="Phobius"/>
    </source>
</evidence>
<dbReference type="Pfam" id="PF09479">
    <property type="entry name" value="Flg_new"/>
    <property type="match status" value="1"/>
</dbReference>
<dbReference type="InterPro" id="IPR044060">
    <property type="entry name" value="Bacterial_rp_domain"/>
</dbReference>
<evidence type="ECO:0000256" key="4">
    <source>
        <dbReference type="ARBA" id="ARBA00022729"/>
    </source>
</evidence>
<dbReference type="InterPro" id="IPR019931">
    <property type="entry name" value="LPXTG_anchor"/>
</dbReference>
<evidence type="ECO:0000259" key="8">
    <source>
        <dbReference type="PROSITE" id="PS50847"/>
    </source>
</evidence>
<comment type="subcellular location">
    <subcellularLocation>
        <location evidence="1">Cell envelope</location>
    </subcellularLocation>
</comment>
<dbReference type="EMBL" id="JAHQCW010000024">
    <property type="protein sequence ID" value="MBU9737736.1"/>
    <property type="molecule type" value="Genomic_DNA"/>
</dbReference>
<dbReference type="NCBIfam" id="TIGR02543">
    <property type="entry name" value="List_Bact_rpt"/>
    <property type="match status" value="1"/>
</dbReference>
<evidence type="ECO:0000313" key="9">
    <source>
        <dbReference type="EMBL" id="MBU9737736.1"/>
    </source>
</evidence>
<evidence type="ECO:0000256" key="5">
    <source>
        <dbReference type="ARBA" id="ARBA00023088"/>
    </source>
</evidence>
<dbReference type="AlphaFoldDB" id="A0A949K5R3"/>
<keyword evidence="6" id="KW-0812">Transmembrane</keyword>
<dbReference type="GO" id="GO:0030313">
    <property type="term" value="C:cell envelope"/>
    <property type="evidence" value="ECO:0007669"/>
    <property type="project" value="UniProtKB-SubCell"/>
</dbReference>
<reference evidence="9" key="1">
    <citation type="submission" date="2021-06" db="EMBL/GenBank/DDBJ databases">
        <title>Description of novel taxa of the family Lachnospiraceae.</title>
        <authorList>
            <person name="Chaplin A.V."/>
            <person name="Sokolova S.R."/>
            <person name="Pikina A.P."/>
            <person name="Korzhanova M."/>
            <person name="Belova V."/>
            <person name="Korostin D."/>
            <person name="Efimov B.A."/>
        </authorList>
    </citation>
    <scope>NUCLEOTIDE SEQUENCE</scope>
    <source>
        <strain evidence="9">ASD5720</strain>
    </source>
</reference>
<keyword evidence="6" id="KW-1133">Transmembrane helix</keyword>
<dbReference type="Pfam" id="PF18998">
    <property type="entry name" value="Flg_new_2"/>
    <property type="match status" value="1"/>
</dbReference>
<proteinExistence type="predicted"/>
<gene>
    <name evidence="9" type="ORF">KTH89_14410</name>
</gene>
<evidence type="ECO:0000313" key="10">
    <source>
        <dbReference type="Proteomes" id="UP000712157"/>
    </source>
</evidence>
<dbReference type="RefSeq" id="WP_238722168.1">
    <property type="nucleotide sequence ID" value="NZ_JAHQCW010000024.1"/>
</dbReference>
<keyword evidence="5" id="KW-0572">Peptidoglycan-anchor</keyword>
<dbReference type="InterPro" id="IPR042229">
    <property type="entry name" value="Listeria/Bacterioides_rpt_sf"/>
</dbReference>
<organism evidence="9 10">
    <name type="scientific">Diplocloster agilis</name>
    <dbReference type="NCBI Taxonomy" id="2850323"/>
    <lineage>
        <taxon>Bacteria</taxon>
        <taxon>Bacillati</taxon>
        <taxon>Bacillota</taxon>
        <taxon>Clostridia</taxon>
        <taxon>Lachnospirales</taxon>
        <taxon>Lachnospiraceae</taxon>
        <taxon>Diplocloster</taxon>
    </lineage>
</organism>
<accession>A0A949K5R3</accession>
<evidence type="ECO:0000256" key="7">
    <source>
        <dbReference type="SAM" id="SignalP"/>
    </source>
</evidence>
<feature type="transmembrane region" description="Helical" evidence="6">
    <location>
        <begin position="935"/>
        <end position="954"/>
    </location>
</feature>
<feature type="domain" description="Gram-positive cocci surface proteins LPxTG" evidence="8">
    <location>
        <begin position="924"/>
        <end position="960"/>
    </location>
</feature>
<sequence>MGKTKKRLLALALTAAVSITLLPGTVYAEETEGEQRTTDPCVITEGCMLENSHEGECRTAPINGENSSLMAGGQQEAAFDSSISLDIYSSDAGDGYTWNHVSRTLTLAGLDLHTDNTSLSLPDKATIVLTDGTQNTITNTQGDGISCSGDMTITGGGSLDITSARNGIFGGVTIKGDSTLKIHAGDSGIYVFDDKELSISENAVLDITAQKHGLSTSIYIPVTISGSPTVTISAGEDGILCGDVIQILGGTIDITAVNNGMYADWGELLIENCTKLSVTSENNGIYSAVDMTIKNTPLDMKTKGCGLSAENDLKLIDIAQGEFYAHEHGEAVEAEHVILDNSQITVEGEGRGISCFGSDGSVSFTNGSDVGIRTTQAGVISKLILGNGCALELSGETSSAITQSSVWTIDQGASLTNRGSLSNKGTLTGAGSFRNGGVFIQEPEGAFSLTGQLQSEPGSKVFISGAEEELENRLSQLGTVYRICKDILDYTQETPPADGDGYAWDQETKTLTLSGFKMDLSSLNEGETAIHLPEGAKIKLISGTDNTIIVNGNEEKALRSEGGLLIYGGGSLFINNQKGIAVDAGNELTIANSAVTISSPFGIAAQSLNVSYAQLMVMATEGPSVSASAGIRIKDSRLGLYSLGDTVVRVLKSDLGPDAINMKGLPDNMTVSEVGGVYIITDQDANAIQTLELSDYKLGHVIIFESNCGIEVPTALVEHNGSGKQPELSRDGYTLTGWYATKDFSGSRYDFAAPVTQDLTLYAKWEKTVYEVTVLTDGNGTAYPSHSQAPEGTEITLTAAANEGFRFKEWQVVSGGAAVIGNKFIMPAGNVTVKAIFEKDSIIPPDHTHSCSTGWKSDAAYHWHECTCGERIDMAAHTFGDWTVTKAAGANEAGSREKSCTVCGYKVTETIPATGGGPDLKAGSPQTGDNGNMELWIGLLILAGAGLTGTLVYTRKKKYS</sequence>
<dbReference type="NCBIfam" id="TIGR01167">
    <property type="entry name" value="LPXTG_anchor"/>
    <property type="match status" value="1"/>
</dbReference>